<sequence>MNISDHVLFNPQDKALVQTALRAFWDTPAGRAVRLQWLQEKVLGTAELFESILIQLPESRIVLAARVSKLRQNTIRHSQSLQERLFLRFRKNDRFADDLHVSPIWFPGGLSTVAKVKHTPLEFPVSCRRAVLTNPERLFQHTTATPQSYENQMVLKPFHDLILVKVHYLGLPADKTTPPDHLPRKFEAWIMNRSNKGVTMAQVAKVFGY</sequence>
<evidence type="ECO:0000313" key="2">
    <source>
        <dbReference type="Proteomes" id="UP001271007"/>
    </source>
</evidence>
<comment type="caution">
    <text evidence="1">The sequence shown here is derived from an EMBL/GenBank/DDBJ whole genome shotgun (WGS) entry which is preliminary data.</text>
</comment>
<keyword evidence="2" id="KW-1185">Reference proteome</keyword>
<proteinExistence type="predicted"/>
<reference evidence="1" key="1">
    <citation type="submission" date="2023-04" db="EMBL/GenBank/DDBJ databases">
        <title>Black Yeasts Isolated from many extreme environments.</title>
        <authorList>
            <person name="Coleine C."/>
            <person name="Stajich J.E."/>
            <person name="Selbmann L."/>
        </authorList>
    </citation>
    <scope>NUCLEOTIDE SEQUENCE</scope>
    <source>
        <strain evidence="1">CCFEE 5312</strain>
    </source>
</reference>
<name>A0AAJ0G6X6_9PEZI</name>
<dbReference type="Proteomes" id="UP001271007">
    <property type="component" value="Unassembled WGS sequence"/>
</dbReference>
<gene>
    <name evidence="1" type="ORF">LTR09_008497</name>
</gene>
<organism evidence="1 2">
    <name type="scientific">Extremus antarcticus</name>
    <dbReference type="NCBI Taxonomy" id="702011"/>
    <lineage>
        <taxon>Eukaryota</taxon>
        <taxon>Fungi</taxon>
        <taxon>Dikarya</taxon>
        <taxon>Ascomycota</taxon>
        <taxon>Pezizomycotina</taxon>
        <taxon>Dothideomycetes</taxon>
        <taxon>Dothideomycetidae</taxon>
        <taxon>Mycosphaerellales</taxon>
        <taxon>Extremaceae</taxon>
        <taxon>Extremus</taxon>
    </lineage>
</organism>
<protein>
    <submittedName>
        <fullName evidence="1">Uncharacterized protein</fullName>
    </submittedName>
</protein>
<dbReference type="AlphaFoldDB" id="A0AAJ0G6X6"/>
<accession>A0AAJ0G6X6</accession>
<evidence type="ECO:0000313" key="1">
    <source>
        <dbReference type="EMBL" id="KAK3050347.1"/>
    </source>
</evidence>
<dbReference type="EMBL" id="JAWDJX010000033">
    <property type="protein sequence ID" value="KAK3050347.1"/>
    <property type="molecule type" value="Genomic_DNA"/>
</dbReference>